<gene>
    <name evidence="3" type="ORF">PoB_003786100</name>
</gene>
<name>A0AAV4AXV2_9GAST</name>
<accession>A0AAV4AXV2</accession>
<protein>
    <submittedName>
        <fullName evidence="3">Rab effector noc2</fullName>
    </submittedName>
</protein>
<feature type="chain" id="PRO_5043898672" evidence="2">
    <location>
        <begin position="18"/>
        <end position="100"/>
    </location>
</feature>
<proteinExistence type="predicted"/>
<evidence type="ECO:0000313" key="4">
    <source>
        <dbReference type="Proteomes" id="UP000735302"/>
    </source>
</evidence>
<evidence type="ECO:0000256" key="2">
    <source>
        <dbReference type="SAM" id="SignalP"/>
    </source>
</evidence>
<feature type="compositionally biased region" description="Gly residues" evidence="1">
    <location>
        <begin position="69"/>
        <end position="79"/>
    </location>
</feature>
<evidence type="ECO:0000313" key="3">
    <source>
        <dbReference type="EMBL" id="GFO11356.1"/>
    </source>
</evidence>
<evidence type="ECO:0000256" key="1">
    <source>
        <dbReference type="SAM" id="MobiDB-lite"/>
    </source>
</evidence>
<feature type="region of interest" description="Disordered" evidence="1">
    <location>
        <begin position="44"/>
        <end position="100"/>
    </location>
</feature>
<keyword evidence="4" id="KW-1185">Reference proteome</keyword>
<feature type="signal peptide" evidence="2">
    <location>
        <begin position="1"/>
        <end position="17"/>
    </location>
</feature>
<organism evidence="3 4">
    <name type="scientific">Plakobranchus ocellatus</name>
    <dbReference type="NCBI Taxonomy" id="259542"/>
    <lineage>
        <taxon>Eukaryota</taxon>
        <taxon>Metazoa</taxon>
        <taxon>Spiralia</taxon>
        <taxon>Lophotrochozoa</taxon>
        <taxon>Mollusca</taxon>
        <taxon>Gastropoda</taxon>
        <taxon>Heterobranchia</taxon>
        <taxon>Euthyneura</taxon>
        <taxon>Panpulmonata</taxon>
        <taxon>Sacoglossa</taxon>
        <taxon>Placobranchoidea</taxon>
        <taxon>Plakobranchidae</taxon>
        <taxon>Plakobranchus</taxon>
    </lineage>
</organism>
<sequence length="100" mass="10708">MNFLSLFLSVAVRLSPSQVWKRSGAWFFKSMPKYILPEKKAEGGKYPMRMRPSPHGSLKGRPTSAMTSGIGGSAGGGGSPRDAYTWHKARGSASTGVSCE</sequence>
<comment type="caution">
    <text evidence="3">The sequence shown here is derived from an EMBL/GenBank/DDBJ whole genome shotgun (WGS) entry which is preliminary data.</text>
</comment>
<dbReference type="AlphaFoldDB" id="A0AAV4AXV2"/>
<dbReference type="Proteomes" id="UP000735302">
    <property type="component" value="Unassembled WGS sequence"/>
</dbReference>
<dbReference type="EMBL" id="BLXT01004279">
    <property type="protein sequence ID" value="GFO11356.1"/>
    <property type="molecule type" value="Genomic_DNA"/>
</dbReference>
<reference evidence="3 4" key="1">
    <citation type="journal article" date="2021" name="Elife">
        <title>Chloroplast acquisition without the gene transfer in kleptoplastic sea slugs, Plakobranchus ocellatus.</title>
        <authorList>
            <person name="Maeda T."/>
            <person name="Takahashi S."/>
            <person name="Yoshida T."/>
            <person name="Shimamura S."/>
            <person name="Takaki Y."/>
            <person name="Nagai Y."/>
            <person name="Toyoda A."/>
            <person name="Suzuki Y."/>
            <person name="Arimoto A."/>
            <person name="Ishii H."/>
            <person name="Satoh N."/>
            <person name="Nishiyama T."/>
            <person name="Hasebe M."/>
            <person name="Maruyama T."/>
            <person name="Minagawa J."/>
            <person name="Obokata J."/>
            <person name="Shigenobu S."/>
        </authorList>
    </citation>
    <scope>NUCLEOTIDE SEQUENCE [LARGE SCALE GENOMIC DNA]</scope>
</reference>
<keyword evidence="2" id="KW-0732">Signal</keyword>